<dbReference type="OrthoDB" id="755532at2759"/>
<dbReference type="FunCoup" id="A0A7J7C7Y4">
    <property type="interactions" value="602"/>
</dbReference>
<evidence type="ECO:0000313" key="2">
    <source>
        <dbReference type="EMBL" id="KAF5730253.1"/>
    </source>
</evidence>
<protein>
    <submittedName>
        <fullName evidence="2">Uncharacterized protein</fullName>
    </submittedName>
</protein>
<accession>A0A7J7C7Y4</accession>
<dbReference type="InParanoid" id="A0A7J7C7Y4"/>
<dbReference type="PANTHER" id="PTHR33237:SF46">
    <property type="entry name" value="OS01G0606100 PROTEIN"/>
    <property type="match status" value="1"/>
</dbReference>
<reference evidence="2 3" key="1">
    <citation type="journal article" date="2020" name="Nat. Commun.">
        <title>Genome of Tripterygium wilfordii and identification of cytochrome P450 involved in triptolide biosynthesis.</title>
        <authorList>
            <person name="Tu L."/>
            <person name="Su P."/>
            <person name="Zhang Z."/>
            <person name="Gao L."/>
            <person name="Wang J."/>
            <person name="Hu T."/>
            <person name="Zhou J."/>
            <person name="Zhang Y."/>
            <person name="Zhao Y."/>
            <person name="Liu Y."/>
            <person name="Song Y."/>
            <person name="Tong Y."/>
            <person name="Lu Y."/>
            <person name="Yang J."/>
            <person name="Xu C."/>
            <person name="Jia M."/>
            <person name="Peters R.J."/>
            <person name="Huang L."/>
            <person name="Gao W."/>
        </authorList>
    </citation>
    <scope>NUCLEOTIDE SEQUENCE [LARGE SCALE GENOMIC DNA]</scope>
    <source>
        <strain evidence="3">cv. XIE 37</strain>
        <tissue evidence="2">Leaf</tissue>
    </source>
</reference>
<proteinExistence type="predicted"/>
<name>A0A7J7C7Y4_TRIWF</name>
<comment type="caution">
    <text evidence="2">The sequence shown here is derived from an EMBL/GenBank/DDBJ whole genome shotgun (WGS) entry which is preliminary data.</text>
</comment>
<evidence type="ECO:0000256" key="1">
    <source>
        <dbReference type="SAM" id="MobiDB-lite"/>
    </source>
</evidence>
<dbReference type="Proteomes" id="UP000593562">
    <property type="component" value="Unassembled WGS sequence"/>
</dbReference>
<evidence type="ECO:0000313" key="3">
    <source>
        <dbReference type="Proteomes" id="UP000593562"/>
    </source>
</evidence>
<organism evidence="2 3">
    <name type="scientific">Tripterygium wilfordii</name>
    <name type="common">Thunder God vine</name>
    <dbReference type="NCBI Taxonomy" id="458696"/>
    <lineage>
        <taxon>Eukaryota</taxon>
        <taxon>Viridiplantae</taxon>
        <taxon>Streptophyta</taxon>
        <taxon>Embryophyta</taxon>
        <taxon>Tracheophyta</taxon>
        <taxon>Spermatophyta</taxon>
        <taxon>Magnoliopsida</taxon>
        <taxon>eudicotyledons</taxon>
        <taxon>Gunneridae</taxon>
        <taxon>Pentapetalae</taxon>
        <taxon>rosids</taxon>
        <taxon>fabids</taxon>
        <taxon>Celastrales</taxon>
        <taxon>Celastraceae</taxon>
        <taxon>Tripterygium</taxon>
    </lineage>
</organism>
<feature type="region of interest" description="Disordered" evidence="1">
    <location>
        <begin position="119"/>
        <end position="142"/>
    </location>
</feature>
<dbReference type="AlphaFoldDB" id="A0A7J7C7Y4"/>
<feature type="region of interest" description="Disordered" evidence="1">
    <location>
        <begin position="1"/>
        <end position="20"/>
    </location>
</feature>
<dbReference type="EMBL" id="JAAARO010000020">
    <property type="protein sequence ID" value="KAF5730253.1"/>
    <property type="molecule type" value="Genomic_DNA"/>
</dbReference>
<gene>
    <name evidence="2" type="ORF">HS088_TW20G00626</name>
</gene>
<keyword evidence="3" id="KW-1185">Reference proteome</keyword>
<dbReference type="PANTHER" id="PTHR33237">
    <property type="entry name" value="F2P16.13 PROTEIN-RELATED"/>
    <property type="match status" value="1"/>
</dbReference>
<sequence>MVHISPKYDNSGSGGGGGFSPKRRTHGFIISIASIIGLCKKHADQASTKLKPKRLFNQISNKTVTLMQHKNRNGHDRGSDRVAADDFGDGGVWQREILMGDKCQPLDFSGVIHYDNTGKSLKEVPPRSPRASPLPGYMTRVK</sequence>